<dbReference type="Proteomes" id="UP001596058">
    <property type="component" value="Unassembled WGS sequence"/>
</dbReference>
<dbReference type="RefSeq" id="WP_379514513.1">
    <property type="nucleotide sequence ID" value="NZ_JBHSPA010000017.1"/>
</dbReference>
<gene>
    <name evidence="4" type="ORF">ACFPZ3_14130</name>
</gene>
<feature type="domain" description="Putative metallopeptidase" evidence="3">
    <location>
        <begin position="16"/>
        <end position="268"/>
    </location>
</feature>
<dbReference type="InterPro" id="IPR025154">
    <property type="entry name" value="Put_metallopeptidase_dom"/>
</dbReference>
<evidence type="ECO:0000313" key="4">
    <source>
        <dbReference type="EMBL" id="MFC5824994.1"/>
    </source>
</evidence>
<sequence>MSSPPEKWAAARVWAAHRFPYLANALLAMDPVVVTGFPGKLGRFPADVGWHVYIEVAELERQSVAEVGSWLVHQVSHLLREHARRYPGEAVGREQLDWNLAADAELRDALGLDSLPGKVTPEQPSPPDATTPGRPDHANGGTAEQYWRALRTRPPTEHPEPPNGDCGSGCDGIPRAWECGRPGLSATGARLTALDTARRIRERLNASDDVPAGWLRWADDVLKTRVNWRRHLAARVRHGLAQAAGQVDYTYSRPSRRAAALPGIVLPSPHRPLPAVTILIDTSGSITETMLGQALAEVTGVLRAVGAGRRLVKVISCDARAYRPQTLSLVSELRLGGGGGTDLRAGFAAALAACPPPDLIIVLTDGRTPWPDRPPRTRVIVGLLDATGQAPSWAETVLIDSGA</sequence>
<evidence type="ECO:0000313" key="5">
    <source>
        <dbReference type="Proteomes" id="UP001596058"/>
    </source>
</evidence>
<accession>A0ABW1CGY5</accession>
<dbReference type="SUPFAM" id="SSF53300">
    <property type="entry name" value="vWA-like"/>
    <property type="match status" value="1"/>
</dbReference>
<dbReference type="PANTHER" id="PTHR38730">
    <property type="entry name" value="SLL7028 PROTEIN"/>
    <property type="match status" value="1"/>
</dbReference>
<feature type="domain" description="VWA-like" evidence="2">
    <location>
        <begin position="276"/>
        <end position="399"/>
    </location>
</feature>
<dbReference type="InterPro" id="IPR036465">
    <property type="entry name" value="vWFA_dom_sf"/>
</dbReference>
<evidence type="ECO:0000259" key="2">
    <source>
        <dbReference type="Pfam" id="PF09967"/>
    </source>
</evidence>
<protein>
    <submittedName>
        <fullName evidence="4">VWA-like domain-containing protein</fullName>
    </submittedName>
</protein>
<organism evidence="4 5">
    <name type="scientific">Nonomuraea insulae</name>
    <dbReference type="NCBI Taxonomy" id="1616787"/>
    <lineage>
        <taxon>Bacteria</taxon>
        <taxon>Bacillati</taxon>
        <taxon>Actinomycetota</taxon>
        <taxon>Actinomycetes</taxon>
        <taxon>Streptosporangiales</taxon>
        <taxon>Streptosporangiaceae</taxon>
        <taxon>Nonomuraea</taxon>
    </lineage>
</organism>
<dbReference type="Pfam" id="PF09967">
    <property type="entry name" value="DUF2201"/>
    <property type="match status" value="1"/>
</dbReference>
<dbReference type="EMBL" id="JBHSPA010000017">
    <property type="protein sequence ID" value="MFC5824994.1"/>
    <property type="molecule type" value="Genomic_DNA"/>
</dbReference>
<dbReference type="Pfam" id="PF13203">
    <property type="entry name" value="DUF2201_N"/>
    <property type="match status" value="1"/>
</dbReference>
<dbReference type="InterPro" id="IPR018698">
    <property type="entry name" value="VWA-like_dom"/>
</dbReference>
<feature type="region of interest" description="Disordered" evidence="1">
    <location>
        <begin position="113"/>
        <end position="141"/>
    </location>
</feature>
<evidence type="ECO:0000259" key="3">
    <source>
        <dbReference type="Pfam" id="PF13203"/>
    </source>
</evidence>
<comment type="caution">
    <text evidence="4">The sequence shown here is derived from an EMBL/GenBank/DDBJ whole genome shotgun (WGS) entry which is preliminary data.</text>
</comment>
<reference evidence="5" key="1">
    <citation type="journal article" date="2019" name="Int. J. Syst. Evol. Microbiol.">
        <title>The Global Catalogue of Microorganisms (GCM) 10K type strain sequencing project: providing services to taxonomists for standard genome sequencing and annotation.</title>
        <authorList>
            <consortium name="The Broad Institute Genomics Platform"/>
            <consortium name="The Broad Institute Genome Sequencing Center for Infectious Disease"/>
            <person name="Wu L."/>
            <person name="Ma J."/>
        </authorList>
    </citation>
    <scope>NUCLEOTIDE SEQUENCE [LARGE SCALE GENOMIC DNA]</scope>
    <source>
        <strain evidence="5">CCUG 53903</strain>
    </source>
</reference>
<name>A0ABW1CGY5_9ACTN</name>
<evidence type="ECO:0000256" key="1">
    <source>
        <dbReference type="SAM" id="MobiDB-lite"/>
    </source>
</evidence>
<proteinExistence type="predicted"/>
<dbReference type="PANTHER" id="PTHR38730:SF1">
    <property type="entry name" value="SLL7028 PROTEIN"/>
    <property type="match status" value="1"/>
</dbReference>
<keyword evidence="5" id="KW-1185">Reference proteome</keyword>